<feature type="signal peptide" evidence="1">
    <location>
        <begin position="1"/>
        <end position="27"/>
    </location>
</feature>
<dbReference type="InterPro" id="IPR011050">
    <property type="entry name" value="Pectin_lyase_fold/virulence"/>
</dbReference>
<dbReference type="Proteomes" id="UP000266262">
    <property type="component" value="Unassembled WGS sequence"/>
</dbReference>
<dbReference type="InterPro" id="IPR036709">
    <property type="entry name" value="Autotransporte_beta_dom_sf"/>
</dbReference>
<evidence type="ECO:0000313" key="4">
    <source>
        <dbReference type="Proteomes" id="UP000266262"/>
    </source>
</evidence>
<proteinExistence type="predicted"/>
<organism evidence="3 4">
    <name type="scientific">Dialister pneumosintes</name>
    <dbReference type="NCBI Taxonomy" id="39950"/>
    <lineage>
        <taxon>Bacteria</taxon>
        <taxon>Bacillati</taxon>
        <taxon>Bacillota</taxon>
        <taxon>Negativicutes</taxon>
        <taxon>Veillonellales</taxon>
        <taxon>Veillonellaceae</taxon>
        <taxon>Dialister</taxon>
    </lineage>
</organism>
<reference evidence="3 4" key="1">
    <citation type="submission" date="2018-08" db="EMBL/GenBank/DDBJ databases">
        <title>Draft genome sequence of Dialister pneumosintes KCOM 1685.</title>
        <authorList>
            <person name="Kook J.-K."/>
            <person name="Park S.-N."/>
            <person name="Lim Y.K."/>
        </authorList>
    </citation>
    <scope>NUCLEOTIDE SEQUENCE [LARGE SCALE GENOMIC DNA]</scope>
    <source>
        <strain evidence="3 4">KCOM 1685</strain>
    </source>
</reference>
<dbReference type="SUPFAM" id="SSF103515">
    <property type="entry name" value="Autotransporter"/>
    <property type="match status" value="1"/>
</dbReference>
<dbReference type="SMART" id="SM00869">
    <property type="entry name" value="Autotransporter"/>
    <property type="match status" value="1"/>
</dbReference>
<dbReference type="Pfam" id="PF03797">
    <property type="entry name" value="Autotransporter"/>
    <property type="match status" value="1"/>
</dbReference>
<keyword evidence="4" id="KW-1185">Reference proteome</keyword>
<dbReference type="InterPro" id="IPR012332">
    <property type="entry name" value="Autotransporter_pectin_lyase_C"/>
</dbReference>
<comment type="caution">
    <text evidence="3">The sequence shown here is derived from an EMBL/GenBank/DDBJ whole genome shotgun (WGS) entry which is preliminary data.</text>
</comment>
<dbReference type="InterPro" id="IPR003991">
    <property type="entry name" value="Pertactin_virulence_factor"/>
</dbReference>
<protein>
    <submittedName>
        <fullName evidence="3">Autotransporter outer membrane beta-barrel domain-containing protein</fullName>
    </submittedName>
</protein>
<dbReference type="PROSITE" id="PS51208">
    <property type="entry name" value="AUTOTRANSPORTER"/>
    <property type="match status" value="1"/>
</dbReference>
<sequence length="1076" mass="115391">MKKNIKLTLLALGCSSVFALGTLPVHAEYDPNTNTETLTNNMVSETRGNTAIGDYKSYEHPDRDLVINWTHDNNRGDGSAIRDAIVKVKNLTINTDFVGNQWDDKAVISDKKTHITATGDINITSHDDAIYTEADGTTTIDRFKNLNIKATGQAYGIVDNGKGITIKGGEGSTVKVRNMSGRPAVGNAGFFGAGKQISISADTIDIASEGDGGVAVGASMYSANDPDKRFDVSLEGKLIKLAGEHSIQTFGNAHVAINQNTVGTVQLDGGVDVNAGSVKANMAGKGSYLKAAGTSDTEITALNAGSGALAEFNMSGDDSYILGDLSVTGASQDKKTKSQLTVNASGKNFKMSRVKGFENSLRYTGTSLVEVDYKANADLNLTGENAEIEGTLNAHLGGTIQLNMSGKNGRLIGDLETKLPTFTTTRLPDDNAKITANFSGENAIMKGNILTNLGGSTVEANFSGKNATLQGNASAKGTNVWSKTGNQVTYYIGKNNHVNLNFTGENSSQTGDLIAEGENTLEANYLGKGSSLTGNVDNKGIMNLKFAKGTFMQGDMKNSTKTLMDNSTFDGKLTVDFDGAAWKGDLDVVSGTATIGLKNESLWTGFAKGTGDVNIDATSRWNVTKDSMLGTLALDAGGVVSLAGTAKTLTMNKLAGNGGGTFVMDLHYNGNDVDAYRNGATNSDFLIAKEGNGNTYKVDLTADSSVDGMVVGSKLYFATTGANSSIFKVNDAVQLKSYKSIYDKSLVVKKETDSTGSAYDGHDNWFLTAAGAPGPSINPNGTNPGTAYATALSIWRDEDTLLKRLGELRYNPEKQGVWARLVNKRLERDGEHSFSGNYKGLQVGWDKEKVTTNNGNWYYGAAIDHIWGDSTYSAGIGNQKATAVSFYGTNLRDSGHYVDIVARIGKILSEYDSSYTDHGSFGNWGTTVSAEYGRKQMMNEDWSIETQGQLTYSYLWGDDYTTRNGAKVHQDNADSLVGRLGFVVSREYDSPANKPHRVYFKASLMHDFLGGTTSQITDGSKSFTGQDKRRDTWVVVGLGTDIRFADNRQFYFDVERTFGADIQTKYRFNTGLRVAF</sequence>
<feature type="domain" description="Autotransporter" evidence="2">
    <location>
        <begin position="810"/>
        <end position="1076"/>
    </location>
</feature>
<dbReference type="RefSeq" id="WP_119056234.1">
    <property type="nucleotide sequence ID" value="NZ_QWKU01000001.1"/>
</dbReference>
<dbReference type="Gene3D" id="2.160.20.20">
    <property type="match status" value="1"/>
</dbReference>
<dbReference type="EMBL" id="QWKU01000001">
    <property type="protein sequence ID" value="RID94541.1"/>
    <property type="molecule type" value="Genomic_DNA"/>
</dbReference>
<dbReference type="NCBIfam" id="TIGR01414">
    <property type="entry name" value="autotrans_barl"/>
    <property type="match status" value="1"/>
</dbReference>
<accession>A0ABX9MAC6</accession>
<gene>
    <name evidence="3" type="ORF">DX915_03275</name>
</gene>
<feature type="chain" id="PRO_5046248761" evidence="1">
    <location>
        <begin position="28"/>
        <end position="1076"/>
    </location>
</feature>
<evidence type="ECO:0000256" key="1">
    <source>
        <dbReference type="SAM" id="SignalP"/>
    </source>
</evidence>
<evidence type="ECO:0000313" key="3">
    <source>
        <dbReference type="EMBL" id="RID94541.1"/>
    </source>
</evidence>
<keyword evidence="1" id="KW-0732">Signal</keyword>
<dbReference type="SUPFAM" id="SSF51126">
    <property type="entry name" value="Pectin lyase-like"/>
    <property type="match status" value="1"/>
</dbReference>
<evidence type="ECO:0000259" key="2">
    <source>
        <dbReference type="PROSITE" id="PS51208"/>
    </source>
</evidence>
<dbReference type="PRINTS" id="PR01484">
    <property type="entry name" value="PRTACTNFAMLY"/>
</dbReference>
<name>A0ABX9MAC6_9FIRM</name>
<dbReference type="InterPro" id="IPR006315">
    <property type="entry name" value="OM_autotransptr_brl_dom"/>
</dbReference>
<dbReference type="Gene3D" id="2.40.128.130">
    <property type="entry name" value="Autotransporter beta-domain"/>
    <property type="match status" value="1"/>
</dbReference>
<dbReference type="InterPro" id="IPR005546">
    <property type="entry name" value="Autotransporte_beta"/>
</dbReference>